<proteinExistence type="predicted"/>
<dbReference type="SUPFAM" id="SSF48173">
    <property type="entry name" value="Cryptochrome/photolyase FAD-binding domain"/>
    <property type="match status" value="1"/>
</dbReference>
<dbReference type="Gene3D" id="3.40.50.620">
    <property type="entry name" value="HUPs"/>
    <property type="match status" value="1"/>
</dbReference>
<gene>
    <name evidence="2" type="primary">phrB</name>
    <name evidence="2" type="ORF">AFCDBAGC_0611</name>
</gene>
<sequence>MAPQKSAPRKSPRAKTLRFVLGDQLNRRVSSLVDLDDGDVVLIVEVMAEATYVRHHKQKIAFLFSAMRHFAVELEAEGIAVDYVRLDDPGNTGSFTGELERAAARHAPTRVVVTEPGEWRVWAMMQDWRDDLAVPVEIRDDNRFLCPRREFADWAGDRRALRMETFYRGMRRRTGLLMDGKEPVGGQWNFDADNRKKLPKNHAVPNRLRFAPDATTREVFALVERHFAGHFGDLDGFGWPVTRGEALDALKHFIADGLPTFGDYQDAMKAGAPFLYHALISPPLNAGLLTAEEVCRAAERAYREGAAPLHCAEGFIRQILGWREYVRGLYWARMPAYAETNALDATRDLPWFYWSGETEMNCLAQVVSETRAHAYAHHIQRLMVTGNFALLAGLAPAQVEEWYLVVFADAYEWVELPNVHGMVLWADGGVMGSKPYAASGAYINRMSDYCGACRYDVAKKAGPDACPFNYLYWNFLMANADRLEGNPRLAMPYRSLAKMTPARKAEIASDAASFLDGLSADAPSASRAIPDEAGRRSKDQLRIF</sequence>
<dbReference type="PANTHER" id="PTHR38657:SF1">
    <property type="entry name" value="SLR1343 PROTEIN"/>
    <property type="match status" value="1"/>
</dbReference>
<feature type="region of interest" description="Disordered" evidence="1">
    <location>
        <begin position="521"/>
        <end position="544"/>
    </location>
</feature>
<dbReference type="RefSeq" id="WP_147761390.1">
    <property type="nucleotide sequence ID" value="NZ_BPQG01000006.1"/>
</dbReference>
<dbReference type="Gene3D" id="1.10.10.1710">
    <property type="entry name" value="Deoxyribodipyrimidine photolyase-related"/>
    <property type="match status" value="1"/>
</dbReference>
<reference evidence="2 3" key="1">
    <citation type="journal article" date="2021" name="Front. Microbiol.">
        <title>Comprehensive Comparative Genomics and Phenotyping of Methylobacterium Species.</title>
        <authorList>
            <person name="Alessa O."/>
            <person name="Ogura Y."/>
            <person name="Fujitani Y."/>
            <person name="Takami H."/>
            <person name="Hayashi T."/>
            <person name="Sahin N."/>
            <person name="Tani A."/>
        </authorList>
    </citation>
    <scope>NUCLEOTIDE SEQUENCE [LARGE SCALE GENOMIC DNA]</scope>
    <source>
        <strain evidence="2 3">DSM 23679</strain>
    </source>
</reference>
<organism evidence="2 3">
    <name type="scientific">Methylobacterium cerastii</name>
    <dbReference type="NCBI Taxonomy" id="932741"/>
    <lineage>
        <taxon>Bacteria</taxon>
        <taxon>Pseudomonadati</taxon>
        <taxon>Pseudomonadota</taxon>
        <taxon>Alphaproteobacteria</taxon>
        <taxon>Hyphomicrobiales</taxon>
        <taxon>Methylobacteriaceae</taxon>
        <taxon>Methylobacterium</taxon>
    </lineage>
</organism>
<feature type="compositionally biased region" description="Basic and acidic residues" evidence="1">
    <location>
        <begin position="529"/>
        <end position="544"/>
    </location>
</feature>
<evidence type="ECO:0000313" key="3">
    <source>
        <dbReference type="Proteomes" id="UP001055117"/>
    </source>
</evidence>
<dbReference type="InterPro" id="IPR007357">
    <property type="entry name" value="PhrB-like"/>
</dbReference>
<dbReference type="InterPro" id="IPR014729">
    <property type="entry name" value="Rossmann-like_a/b/a_fold"/>
</dbReference>
<dbReference type="PANTHER" id="PTHR38657">
    <property type="entry name" value="SLR1343 PROTEIN"/>
    <property type="match status" value="1"/>
</dbReference>
<dbReference type="InterPro" id="IPR052551">
    <property type="entry name" value="UV-DNA_repair_photolyase"/>
</dbReference>
<protein>
    <submittedName>
        <fullName evidence="2">(6-4) photolyase</fullName>
    </submittedName>
</protein>
<comment type="caution">
    <text evidence="2">The sequence shown here is derived from an EMBL/GenBank/DDBJ whole genome shotgun (WGS) entry which is preliminary data.</text>
</comment>
<keyword evidence="3" id="KW-1185">Reference proteome</keyword>
<dbReference type="Proteomes" id="UP001055117">
    <property type="component" value="Unassembled WGS sequence"/>
</dbReference>
<dbReference type="Gene3D" id="1.25.40.80">
    <property type="match status" value="1"/>
</dbReference>
<dbReference type="Gene3D" id="1.10.579.10">
    <property type="entry name" value="DNA Cyclobutane Dipyrimidine Photolyase, subunit A, domain 3"/>
    <property type="match status" value="1"/>
</dbReference>
<evidence type="ECO:0000313" key="2">
    <source>
        <dbReference type="EMBL" id="GJD42772.1"/>
    </source>
</evidence>
<evidence type="ECO:0000256" key="1">
    <source>
        <dbReference type="SAM" id="MobiDB-lite"/>
    </source>
</evidence>
<dbReference type="EMBL" id="BPQG01000006">
    <property type="protein sequence ID" value="GJD42772.1"/>
    <property type="molecule type" value="Genomic_DNA"/>
</dbReference>
<name>A0ABQ4QCY7_9HYPH</name>
<dbReference type="Pfam" id="PF04244">
    <property type="entry name" value="DPRP"/>
    <property type="match status" value="1"/>
</dbReference>
<accession>A0ABQ4QCY7</accession>
<dbReference type="InterPro" id="IPR036134">
    <property type="entry name" value="Crypto/Photolyase_FAD-like_sf"/>
</dbReference>